<evidence type="ECO:0000313" key="2">
    <source>
        <dbReference type="EMBL" id="CAH2301739.1"/>
    </source>
</evidence>
<organism evidence="2 3">
    <name type="scientific">Pelobates cultripes</name>
    <name type="common">Western spadefoot toad</name>
    <dbReference type="NCBI Taxonomy" id="61616"/>
    <lineage>
        <taxon>Eukaryota</taxon>
        <taxon>Metazoa</taxon>
        <taxon>Chordata</taxon>
        <taxon>Craniata</taxon>
        <taxon>Vertebrata</taxon>
        <taxon>Euteleostomi</taxon>
        <taxon>Amphibia</taxon>
        <taxon>Batrachia</taxon>
        <taxon>Anura</taxon>
        <taxon>Pelobatoidea</taxon>
        <taxon>Pelobatidae</taxon>
        <taxon>Pelobates</taxon>
    </lineage>
</organism>
<feature type="compositionally biased region" description="Polar residues" evidence="1">
    <location>
        <begin position="45"/>
        <end position="62"/>
    </location>
</feature>
<evidence type="ECO:0000256" key="1">
    <source>
        <dbReference type="SAM" id="MobiDB-lite"/>
    </source>
</evidence>
<accession>A0AAD1SHP9</accession>
<feature type="non-terminal residue" evidence="2">
    <location>
        <position position="62"/>
    </location>
</feature>
<feature type="region of interest" description="Disordered" evidence="1">
    <location>
        <begin position="43"/>
        <end position="62"/>
    </location>
</feature>
<evidence type="ECO:0000313" key="3">
    <source>
        <dbReference type="Proteomes" id="UP001295444"/>
    </source>
</evidence>
<gene>
    <name evidence="2" type="ORF">PECUL_23A017164</name>
</gene>
<sequence>MAMVAEITQVPDWEAKFNANFDSAAFWSRIASHAAQRQPYMIPDSTHQQTTQTIKQPSSPET</sequence>
<proteinExistence type="predicted"/>
<name>A0AAD1SHP9_PELCU</name>
<dbReference type="Proteomes" id="UP001295444">
    <property type="component" value="Chromosome 06"/>
</dbReference>
<dbReference type="EMBL" id="OW240917">
    <property type="protein sequence ID" value="CAH2301739.1"/>
    <property type="molecule type" value="Genomic_DNA"/>
</dbReference>
<protein>
    <submittedName>
        <fullName evidence="2">Uncharacterized protein</fullName>
    </submittedName>
</protein>
<keyword evidence="3" id="KW-1185">Reference proteome</keyword>
<reference evidence="2" key="1">
    <citation type="submission" date="2022-03" db="EMBL/GenBank/DDBJ databases">
        <authorList>
            <person name="Alioto T."/>
            <person name="Alioto T."/>
            <person name="Gomez Garrido J."/>
        </authorList>
    </citation>
    <scope>NUCLEOTIDE SEQUENCE</scope>
</reference>
<dbReference type="AlphaFoldDB" id="A0AAD1SHP9"/>